<evidence type="ECO:0000256" key="8">
    <source>
        <dbReference type="SAM" id="Coils"/>
    </source>
</evidence>
<dbReference type="InterPro" id="IPR007033">
    <property type="entry name" value="GORAB"/>
</dbReference>
<organism evidence="10 11">
    <name type="scientific">Patella caerulea</name>
    <name type="common">Rayed Mediterranean limpet</name>
    <dbReference type="NCBI Taxonomy" id="87958"/>
    <lineage>
        <taxon>Eukaryota</taxon>
        <taxon>Metazoa</taxon>
        <taxon>Spiralia</taxon>
        <taxon>Lophotrochozoa</taxon>
        <taxon>Mollusca</taxon>
        <taxon>Gastropoda</taxon>
        <taxon>Patellogastropoda</taxon>
        <taxon>Patelloidea</taxon>
        <taxon>Patellidae</taxon>
        <taxon>Patella</taxon>
    </lineage>
</organism>
<protein>
    <recommendedName>
        <fullName evidence="4">RAB6-interacting golgin</fullName>
    </recommendedName>
</protein>
<evidence type="ECO:0000256" key="5">
    <source>
        <dbReference type="ARBA" id="ARBA00022490"/>
    </source>
</evidence>
<name>A0AAN8J0A3_PATCE</name>
<evidence type="ECO:0000313" key="10">
    <source>
        <dbReference type="EMBL" id="KAK6166698.1"/>
    </source>
</evidence>
<evidence type="ECO:0000256" key="7">
    <source>
        <dbReference type="ARBA" id="ARBA00023054"/>
    </source>
</evidence>
<feature type="compositionally biased region" description="Basic and acidic residues" evidence="9">
    <location>
        <begin position="193"/>
        <end position="208"/>
    </location>
</feature>
<dbReference type="GO" id="GO:0005794">
    <property type="term" value="C:Golgi apparatus"/>
    <property type="evidence" value="ECO:0007669"/>
    <property type="project" value="UniProtKB-SubCell"/>
</dbReference>
<dbReference type="Proteomes" id="UP001347796">
    <property type="component" value="Unassembled WGS sequence"/>
</dbReference>
<comment type="caution">
    <text evidence="10">The sequence shown here is derived from an EMBL/GenBank/DDBJ whole genome shotgun (WGS) entry which is preliminary data.</text>
</comment>
<gene>
    <name evidence="10" type="ORF">SNE40_023332</name>
</gene>
<evidence type="ECO:0000256" key="1">
    <source>
        <dbReference type="ARBA" id="ARBA00004496"/>
    </source>
</evidence>
<evidence type="ECO:0000256" key="4">
    <source>
        <dbReference type="ARBA" id="ARBA00014130"/>
    </source>
</evidence>
<proteinExistence type="inferred from homology"/>
<dbReference type="PANTHER" id="PTHR21470">
    <property type="entry name" value="RAB6-INTERACTING PROTEIN GORAB"/>
    <property type="match status" value="1"/>
</dbReference>
<dbReference type="EMBL" id="JAZGQO010000021">
    <property type="protein sequence ID" value="KAK6166698.1"/>
    <property type="molecule type" value="Genomic_DNA"/>
</dbReference>
<feature type="compositionally biased region" description="Polar residues" evidence="9">
    <location>
        <begin position="209"/>
        <end position="232"/>
    </location>
</feature>
<keyword evidence="7 8" id="KW-0175">Coiled coil</keyword>
<evidence type="ECO:0000256" key="6">
    <source>
        <dbReference type="ARBA" id="ARBA00023034"/>
    </source>
</evidence>
<keyword evidence="6" id="KW-0333">Golgi apparatus</keyword>
<evidence type="ECO:0000256" key="9">
    <source>
        <dbReference type="SAM" id="MobiDB-lite"/>
    </source>
</evidence>
<dbReference type="GO" id="GO:1905515">
    <property type="term" value="P:non-motile cilium assembly"/>
    <property type="evidence" value="ECO:0007669"/>
    <property type="project" value="TreeGrafter"/>
</dbReference>
<reference evidence="10 11" key="1">
    <citation type="submission" date="2024-01" db="EMBL/GenBank/DDBJ databases">
        <title>The genome of the rayed Mediterranean limpet Patella caerulea (Linnaeus, 1758).</title>
        <authorList>
            <person name="Anh-Thu Weber A."/>
            <person name="Halstead-Nussloch G."/>
        </authorList>
    </citation>
    <scope>NUCLEOTIDE SEQUENCE [LARGE SCALE GENOMIC DNA]</scope>
    <source>
        <strain evidence="10">AATW-2023a</strain>
        <tissue evidence="10">Whole specimen</tissue>
    </source>
</reference>
<feature type="region of interest" description="Disordered" evidence="9">
    <location>
        <begin position="182"/>
        <end position="276"/>
    </location>
</feature>
<sequence length="276" mass="31212">MENFQKQQKMIEEANKQKKALLSKTLDERRKKAKAESVKLTKIQKELNHLDHLLTADVSVIRDKIEMASLEYLDAQKRYDKAEKEVITAKMNLFEKGELKERLTEHLYTIIHQNEVRKAKKLAELMEILEMEISAEEMELQVTSIPTLTNFNSVHTLTSPTRKQSESETNLESQEGALKSIITTNEQNTSPASKEDKSPSNSDTKDVMNKSSSEQNISNEKATSPTNNSTSEQKPDHNIEKDKCNNNIDKTNSVVDGTDTSNSLAKTTETPILSQS</sequence>
<evidence type="ECO:0000256" key="2">
    <source>
        <dbReference type="ARBA" id="ARBA00004555"/>
    </source>
</evidence>
<comment type="subcellular location">
    <subcellularLocation>
        <location evidence="1">Cytoplasm</location>
    </subcellularLocation>
    <subcellularLocation>
        <location evidence="2">Golgi apparatus</location>
    </subcellularLocation>
</comment>
<keyword evidence="11" id="KW-1185">Reference proteome</keyword>
<dbReference type="PANTHER" id="PTHR21470:SF2">
    <property type="entry name" value="RAB6-INTERACTING GOLGIN"/>
    <property type="match status" value="1"/>
</dbReference>
<feature type="compositionally biased region" description="Polar residues" evidence="9">
    <location>
        <begin position="245"/>
        <end position="276"/>
    </location>
</feature>
<feature type="compositionally biased region" description="Basic and acidic residues" evidence="9">
    <location>
        <begin position="233"/>
        <end position="244"/>
    </location>
</feature>
<accession>A0AAN8J0A3</accession>
<evidence type="ECO:0000256" key="3">
    <source>
        <dbReference type="ARBA" id="ARBA00005599"/>
    </source>
</evidence>
<feature type="compositionally biased region" description="Polar residues" evidence="9">
    <location>
        <begin position="182"/>
        <end position="192"/>
    </location>
</feature>
<dbReference type="AlphaFoldDB" id="A0AAN8J0A3"/>
<evidence type="ECO:0000313" key="11">
    <source>
        <dbReference type="Proteomes" id="UP001347796"/>
    </source>
</evidence>
<comment type="similarity">
    <text evidence="3">Belongs to the GORAB family.</text>
</comment>
<keyword evidence="5" id="KW-0963">Cytoplasm</keyword>
<feature type="coiled-coil region" evidence="8">
    <location>
        <begin position="65"/>
        <end position="139"/>
    </location>
</feature>